<comment type="similarity">
    <text evidence="3">Belongs to the peptidase M50B family.</text>
</comment>
<reference evidence="16" key="1">
    <citation type="submission" date="2010-11" db="EMBL/GenBank/DDBJ databases">
        <title>The complete genome of Mahella australiensis DSM 15567.</title>
        <authorList>
            <consortium name="US DOE Joint Genome Institute (JGI-PGF)"/>
            <person name="Lucas S."/>
            <person name="Copeland A."/>
            <person name="Lapidus A."/>
            <person name="Bruce D."/>
            <person name="Goodwin L."/>
            <person name="Pitluck S."/>
            <person name="Kyrpides N."/>
            <person name="Mavromatis K."/>
            <person name="Pagani I."/>
            <person name="Ivanova N."/>
            <person name="Teshima H."/>
            <person name="Brettin T."/>
            <person name="Detter J.C."/>
            <person name="Han C."/>
            <person name="Tapia R."/>
            <person name="Land M."/>
            <person name="Hauser L."/>
            <person name="Markowitz V."/>
            <person name="Cheng J.-F."/>
            <person name="Hugenholtz P."/>
            <person name="Woyke T."/>
            <person name="Wu D."/>
            <person name="Spring S."/>
            <person name="Pukall R."/>
            <person name="Steenblock K."/>
            <person name="Schneider S."/>
            <person name="Klenk H.-P."/>
            <person name="Eisen J.A."/>
        </authorList>
    </citation>
    <scope>NUCLEOTIDE SEQUENCE [LARGE SCALE GENOMIC DNA]</scope>
    <source>
        <strain evidence="16">DSM 15567 / CIP 107919 / 50-1 BON</strain>
    </source>
</reference>
<keyword evidence="16" id="KW-1185">Reference proteome</keyword>
<evidence type="ECO:0000313" key="15">
    <source>
        <dbReference type="EMBL" id="AEE96640.1"/>
    </source>
</evidence>
<keyword evidence="12 13" id="KW-0472">Membrane</keyword>
<evidence type="ECO:0000256" key="1">
    <source>
        <dbReference type="ARBA" id="ARBA00001947"/>
    </source>
</evidence>
<organism evidence="15 16">
    <name type="scientific">Mahella australiensis (strain DSM 15567 / CIP 107919 / 50-1 BON)</name>
    <dbReference type="NCBI Taxonomy" id="697281"/>
    <lineage>
        <taxon>Bacteria</taxon>
        <taxon>Bacillati</taxon>
        <taxon>Bacillota</taxon>
        <taxon>Clostridia</taxon>
        <taxon>Thermoanaerobacterales</taxon>
        <taxon>Thermoanaerobacterales Family IV. Incertae Sedis</taxon>
        <taxon>Mahella</taxon>
    </lineage>
</organism>
<evidence type="ECO:0000313" key="16">
    <source>
        <dbReference type="Proteomes" id="UP000008457"/>
    </source>
</evidence>
<feature type="transmembrane region" description="Helical" evidence="13">
    <location>
        <begin position="12"/>
        <end position="33"/>
    </location>
</feature>
<evidence type="ECO:0000256" key="6">
    <source>
        <dbReference type="ARBA" id="ARBA00022692"/>
    </source>
</evidence>
<gene>
    <name evidence="15" type="ordered locus">Mahau_1448</name>
</gene>
<dbReference type="RefSeq" id="WP_013781069.1">
    <property type="nucleotide sequence ID" value="NC_015520.1"/>
</dbReference>
<sequence>MLNFRNFDLMTFLYQLLALLIAFSFHEFAHALVADRLGDPTPRQQGRLTLDPMAHIDVVGFLLLLFAGFGWAKPVEIDPRNFKNRKWGDILVSIAGPLTNLIIALIAYTVLAFLSMSASFDNQIIANILWAIVGLNIGLAVFNILPIPPLDGYHVVKSLFFRYNVKFFWEFERYSFIVLIILIITGIIGRIMNPLMSLVINGMNVIVMALYSIFF</sequence>
<accession>F3ZXX0</accession>
<keyword evidence="4" id="KW-1003">Cell membrane</keyword>
<proteinExistence type="inferred from homology"/>
<dbReference type="OrthoDB" id="9800627at2"/>
<evidence type="ECO:0000256" key="10">
    <source>
        <dbReference type="ARBA" id="ARBA00022989"/>
    </source>
</evidence>
<feature type="transmembrane region" description="Helical" evidence="13">
    <location>
        <begin position="167"/>
        <end position="188"/>
    </location>
</feature>
<keyword evidence="5" id="KW-0645">Protease</keyword>
<evidence type="ECO:0000259" key="14">
    <source>
        <dbReference type="Pfam" id="PF02163"/>
    </source>
</evidence>
<dbReference type="STRING" id="697281.Mahau_1448"/>
<feature type="transmembrane region" description="Helical" evidence="13">
    <location>
        <begin position="195"/>
        <end position="214"/>
    </location>
</feature>
<evidence type="ECO:0000256" key="4">
    <source>
        <dbReference type="ARBA" id="ARBA00022475"/>
    </source>
</evidence>
<evidence type="ECO:0000256" key="2">
    <source>
        <dbReference type="ARBA" id="ARBA00004651"/>
    </source>
</evidence>
<evidence type="ECO:0000256" key="5">
    <source>
        <dbReference type="ARBA" id="ARBA00022670"/>
    </source>
</evidence>
<dbReference type="PANTHER" id="PTHR35864:SF1">
    <property type="entry name" value="ZINC METALLOPROTEASE YWHC-RELATED"/>
    <property type="match status" value="1"/>
</dbReference>
<reference evidence="15 16" key="2">
    <citation type="journal article" date="2011" name="Stand. Genomic Sci.">
        <title>Complete genome sequence of Mahella australiensis type strain (50-1 BON).</title>
        <authorList>
            <person name="Sikorski J."/>
            <person name="Teshima H."/>
            <person name="Nolan M."/>
            <person name="Lucas S."/>
            <person name="Hammon N."/>
            <person name="Deshpande S."/>
            <person name="Cheng J.F."/>
            <person name="Pitluck S."/>
            <person name="Liolios K."/>
            <person name="Pagani I."/>
            <person name="Ivanova N."/>
            <person name="Huntemann M."/>
            <person name="Mavromatis K."/>
            <person name="Ovchinikova G."/>
            <person name="Pati A."/>
            <person name="Tapia R."/>
            <person name="Han C."/>
            <person name="Goodwin L."/>
            <person name="Chen A."/>
            <person name="Palaniappan K."/>
            <person name="Land M."/>
            <person name="Hauser L."/>
            <person name="Ngatchou-Djao O.D."/>
            <person name="Rohde M."/>
            <person name="Pukall R."/>
            <person name="Spring S."/>
            <person name="Abt B."/>
            <person name="Goker M."/>
            <person name="Detter J.C."/>
            <person name="Woyke T."/>
            <person name="Bristow J."/>
            <person name="Markowitz V."/>
            <person name="Hugenholtz P."/>
            <person name="Eisen J.A."/>
            <person name="Kyrpides N.C."/>
            <person name="Klenk H.P."/>
            <person name="Lapidus A."/>
        </authorList>
    </citation>
    <scope>NUCLEOTIDE SEQUENCE [LARGE SCALE GENOMIC DNA]</scope>
    <source>
        <strain evidence="16">DSM 15567 / CIP 107919 / 50-1 BON</strain>
    </source>
</reference>
<dbReference type="HOGENOM" id="CLU_086979_1_1_9"/>
<feature type="transmembrane region" description="Helical" evidence="13">
    <location>
        <begin position="128"/>
        <end position="147"/>
    </location>
</feature>
<feature type="transmembrane region" description="Helical" evidence="13">
    <location>
        <begin position="54"/>
        <end position="72"/>
    </location>
</feature>
<dbReference type="PANTHER" id="PTHR35864">
    <property type="entry name" value="ZINC METALLOPROTEASE MJ0611-RELATED"/>
    <property type="match status" value="1"/>
</dbReference>
<dbReference type="Proteomes" id="UP000008457">
    <property type="component" value="Chromosome"/>
</dbReference>
<dbReference type="InterPro" id="IPR044537">
    <property type="entry name" value="Rip2-like"/>
</dbReference>
<dbReference type="GO" id="GO:0006508">
    <property type="term" value="P:proteolysis"/>
    <property type="evidence" value="ECO:0007669"/>
    <property type="project" value="UniProtKB-KW"/>
</dbReference>
<dbReference type="InterPro" id="IPR008915">
    <property type="entry name" value="Peptidase_M50"/>
</dbReference>
<keyword evidence="9" id="KW-0862">Zinc</keyword>
<keyword evidence="10 13" id="KW-1133">Transmembrane helix</keyword>
<keyword evidence="7" id="KW-0479">Metal-binding</keyword>
<evidence type="ECO:0000256" key="8">
    <source>
        <dbReference type="ARBA" id="ARBA00022801"/>
    </source>
</evidence>
<keyword evidence="6 13" id="KW-0812">Transmembrane</keyword>
<dbReference type="CDD" id="cd06158">
    <property type="entry name" value="S2P-M50_like_1"/>
    <property type="match status" value="1"/>
</dbReference>
<dbReference type="Pfam" id="PF02163">
    <property type="entry name" value="Peptidase_M50"/>
    <property type="match status" value="2"/>
</dbReference>
<dbReference type="AlphaFoldDB" id="F3ZXX0"/>
<protein>
    <submittedName>
        <fullName evidence="15">Peptidase M50</fullName>
    </submittedName>
</protein>
<dbReference type="eggNOG" id="COG1994">
    <property type="taxonomic scope" value="Bacteria"/>
</dbReference>
<dbReference type="InterPro" id="IPR052348">
    <property type="entry name" value="Metallopeptidase_M50B"/>
</dbReference>
<keyword evidence="8" id="KW-0378">Hydrolase</keyword>
<dbReference type="GO" id="GO:0005886">
    <property type="term" value="C:plasma membrane"/>
    <property type="evidence" value="ECO:0007669"/>
    <property type="project" value="UniProtKB-SubCell"/>
</dbReference>
<comment type="subcellular location">
    <subcellularLocation>
        <location evidence="2">Cell membrane</location>
        <topology evidence="2">Multi-pass membrane protein</topology>
    </subcellularLocation>
</comment>
<dbReference type="GO" id="GO:0046872">
    <property type="term" value="F:metal ion binding"/>
    <property type="evidence" value="ECO:0007669"/>
    <property type="project" value="UniProtKB-KW"/>
</dbReference>
<feature type="domain" description="Peptidase M50" evidence="14">
    <location>
        <begin position="16"/>
        <end position="115"/>
    </location>
</feature>
<evidence type="ECO:0000256" key="9">
    <source>
        <dbReference type="ARBA" id="ARBA00022833"/>
    </source>
</evidence>
<evidence type="ECO:0000256" key="7">
    <source>
        <dbReference type="ARBA" id="ARBA00022723"/>
    </source>
</evidence>
<dbReference type="GO" id="GO:0008237">
    <property type="term" value="F:metallopeptidase activity"/>
    <property type="evidence" value="ECO:0007669"/>
    <property type="project" value="UniProtKB-KW"/>
</dbReference>
<feature type="transmembrane region" description="Helical" evidence="13">
    <location>
        <begin position="92"/>
        <end position="116"/>
    </location>
</feature>
<feature type="domain" description="Peptidase M50" evidence="14">
    <location>
        <begin position="123"/>
        <end position="181"/>
    </location>
</feature>
<evidence type="ECO:0000256" key="11">
    <source>
        <dbReference type="ARBA" id="ARBA00023049"/>
    </source>
</evidence>
<evidence type="ECO:0000256" key="12">
    <source>
        <dbReference type="ARBA" id="ARBA00023136"/>
    </source>
</evidence>
<name>F3ZXX0_MAHA5</name>
<dbReference type="KEGG" id="mas:Mahau_1448"/>
<comment type="cofactor">
    <cofactor evidence="1">
        <name>Zn(2+)</name>
        <dbReference type="ChEBI" id="CHEBI:29105"/>
    </cofactor>
</comment>
<evidence type="ECO:0000256" key="13">
    <source>
        <dbReference type="SAM" id="Phobius"/>
    </source>
</evidence>
<evidence type="ECO:0000256" key="3">
    <source>
        <dbReference type="ARBA" id="ARBA00007931"/>
    </source>
</evidence>
<dbReference type="EMBL" id="CP002360">
    <property type="protein sequence ID" value="AEE96640.1"/>
    <property type="molecule type" value="Genomic_DNA"/>
</dbReference>
<keyword evidence="11" id="KW-0482">Metalloprotease</keyword>